<organism evidence="3 4">
    <name type="scientific">Lithocarpus litseifolius</name>
    <dbReference type="NCBI Taxonomy" id="425828"/>
    <lineage>
        <taxon>Eukaryota</taxon>
        <taxon>Viridiplantae</taxon>
        <taxon>Streptophyta</taxon>
        <taxon>Embryophyta</taxon>
        <taxon>Tracheophyta</taxon>
        <taxon>Spermatophyta</taxon>
        <taxon>Magnoliopsida</taxon>
        <taxon>eudicotyledons</taxon>
        <taxon>Gunneridae</taxon>
        <taxon>Pentapetalae</taxon>
        <taxon>rosids</taxon>
        <taxon>fabids</taxon>
        <taxon>Fagales</taxon>
        <taxon>Fagaceae</taxon>
        <taxon>Lithocarpus</taxon>
    </lineage>
</organism>
<dbReference type="PANTHER" id="PTHR17630:SF52">
    <property type="entry name" value="ENDO-1,3-1,4-BETA-D-GLUCANASE-LIKE PROTEIN"/>
    <property type="match status" value="1"/>
</dbReference>
<dbReference type="EMBL" id="JAZDWU010000002">
    <property type="protein sequence ID" value="KAL0010951.1"/>
    <property type="molecule type" value="Genomic_DNA"/>
</dbReference>
<evidence type="ECO:0000313" key="3">
    <source>
        <dbReference type="EMBL" id="KAL0010951.1"/>
    </source>
</evidence>
<evidence type="ECO:0000256" key="1">
    <source>
        <dbReference type="SAM" id="Phobius"/>
    </source>
</evidence>
<evidence type="ECO:0000259" key="2">
    <source>
        <dbReference type="Pfam" id="PF01738"/>
    </source>
</evidence>
<dbReference type="GO" id="GO:0016787">
    <property type="term" value="F:hydrolase activity"/>
    <property type="evidence" value="ECO:0007669"/>
    <property type="project" value="InterPro"/>
</dbReference>
<keyword evidence="1" id="KW-0472">Membrane</keyword>
<dbReference type="Pfam" id="PF01738">
    <property type="entry name" value="DLH"/>
    <property type="match status" value="1"/>
</dbReference>
<protein>
    <recommendedName>
        <fullName evidence="2">Dienelactone hydrolase domain-containing protein</fullName>
    </recommendedName>
</protein>
<dbReference type="Gene3D" id="3.40.50.1820">
    <property type="entry name" value="alpha/beta hydrolase"/>
    <property type="match status" value="1"/>
</dbReference>
<gene>
    <name evidence="3" type="ORF">SO802_006059</name>
</gene>
<feature type="transmembrane region" description="Helical" evidence="1">
    <location>
        <begin position="31"/>
        <end position="56"/>
    </location>
</feature>
<name>A0AAW2DPL2_9ROSI</name>
<dbReference type="InterPro" id="IPR002925">
    <property type="entry name" value="Dienelactn_hydro"/>
</dbReference>
<accession>A0AAW2DPL2</accession>
<dbReference type="InterPro" id="IPR029058">
    <property type="entry name" value="AB_hydrolase_fold"/>
</dbReference>
<dbReference type="AlphaFoldDB" id="A0AAW2DPL2"/>
<proteinExistence type="predicted"/>
<feature type="domain" description="Dienelactone hydrolase" evidence="2">
    <location>
        <begin position="38"/>
        <end position="143"/>
    </location>
</feature>
<dbReference type="Proteomes" id="UP001459277">
    <property type="component" value="Unassembled WGS sequence"/>
</dbReference>
<sequence length="145" mass="15979">MEVAIKARDLGFRLISFVSGCKRIEQKSTKLLILVGMVLVKLASSTGLHAAVILHLGPITEDQINDVKVPIAILGAGNVHIFLSEQLKQFGEKLLAKSEIDSFVKIFPSMAHGWMVKSKADDESTVKSAEASHLDMLNWFTKYVK</sequence>
<reference evidence="3 4" key="1">
    <citation type="submission" date="2024-01" db="EMBL/GenBank/DDBJ databases">
        <title>A telomere-to-telomere, gap-free genome of sweet tea (Lithocarpus litseifolius).</title>
        <authorList>
            <person name="Zhou J."/>
        </authorList>
    </citation>
    <scope>NUCLEOTIDE SEQUENCE [LARGE SCALE GENOMIC DNA]</scope>
    <source>
        <strain evidence="3">Zhou-2022a</strain>
        <tissue evidence="3">Leaf</tissue>
    </source>
</reference>
<dbReference type="PANTHER" id="PTHR17630">
    <property type="entry name" value="DIENELACTONE HYDROLASE"/>
    <property type="match status" value="1"/>
</dbReference>
<evidence type="ECO:0000313" key="4">
    <source>
        <dbReference type="Proteomes" id="UP001459277"/>
    </source>
</evidence>
<keyword evidence="1" id="KW-1133">Transmembrane helix</keyword>
<keyword evidence="4" id="KW-1185">Reference proteome</keyword>
<comment type="caution">
    <text evidence="3">The sequence shown here is derived from an EMBL/GenBank/DDBJ whole genome shotgun (WGS) entry which is preliminary data.</text>
</comment>
<keyword evidence="1" id="KW-0812">Transmembrane</keyword>